<organism evidence="1">
    <name type="scientific">Rhipicephalus zambeziensis</name>
    <dbReference type="NCBI Taxonomy" id="60191"/>
    <lineage>
        <taxon>Eukaryota</taxon>
        <taxon>Metazoa</taxon>
        <taxon>Ecdysozoa</taxon>
        <taxon>Arthropoda</taxon>
        <taxon>Chelicerata</taxon>
        <taxon>Arachnida</taxon>
        <taxon>Acari</taxon>
        <taxon>Parasitiformes</taxon>
        <taxon>Ixodida</taxon>
        <taxon>Ixodoidea</taxon>
        <taxon>Ixodidae</taxon>
        <taxon>Rhipicephalinae</taxon>
        <taxon>Rhipicephalus</taxon>
        <taxon>Rhipicephalus</taxon>
    </lineage>
</organism>
<sequence length="95" mass="10822">MSSRSSELEKRKNTQTKLKNRFITHGGSATLCLYAYGKPTIPRRKARNIVRHLSQKMRNHSELSTAFGGQFIHLSYSFPMALTLNTALFMQMPSC</sequence>
<dbReference type="EMBL" id="GFPF01001827">
    <property type="protein sequence ID" value="MAA12973.1"/>
    <property type="molecule type" value="Transcribed_RNA"/>
</dbReference>
<accession>A0A224YFK0</accession>
<reference evidence="1" key="1">
    <citation type="journal article" date="2017" name="Parasit. Vectors">
        <title>Sialotranscriptomics of Rhipicephalus zambeziensis reveals intricate expression profiles of secretory proteins and suggests tight temporal transcriptional regulation during blood-feeding.</title>
        <authorList>
            <person name="de Castro M.H."/>
            <person name="de Klerk D."/>
            <person name="Pienaar R."/>
            <person name="Rees D.J.G."/>
            <person name="Mans B.J."/>
        </authorList>
    </citation>
    <scope>NUCLEOTIDE SEQUENCE</scope>
    <source>
        <tissue evidence="1">Salivary glands</tissue>
    </source>
</reference>
<protein>
    <submittedName>
        <fullName evidence="1">Uncharacterized protein</fullName>
    </submittedName>
</protein>
<dbReference type="AlphaFoldDB" id="A0A224YFK0"/>
<name>A0A224YFK0_9ACAR</name>
<evidence type="ECO:0000313" key="1">
    <source>
        <dbReference type="EMBL" id="MAA12973.1"/>
    </source>
</evidence>
<proteinExistence type="predicted"/>